<evidence type="ECO:0000256" key="1">
    <source>
        <dbReference type="ARBA" id="ARBA00022448"/>
    </source>
</evidence>
<dbReference type="PROSITE" id="PS00211">
    <property type="entry name" value="ABC_TRANSPORTER_1"/>
    <property type="match status" value="1"/>
</dbReference>
<keyword evidence="3" id="KW-0067">ATP-binding</keyword>
<dbReference type="STRING" id="490899.DKAM_0495"/>
<evidence type="ECO:0000256" key="3">
    <source>
        <dbReference type="ARBA" id="ARBA00022840"/>
    </source>
</evidence>
<name>B8D3Z0_DESA1</name>
<dbReference type="FunFam" id="3.40.50.300:FF:000032">
    <property type="entry name" value="Export ABC transporter ATP-binding protein"/>
    <property type="match status" value="1"/>
</dbReference>
<dbReference type="SMART" id="SM00382">
    <property type="entry name" value="AAA"/>
    <property type="match status" value="1"/>
</dbReference>
<dbReference type="InterPro" id="IPR015854">
    <property type="entry name" value="ABC_transpr_LolD-like"/>
</dbReference>
<keyword evidence="2" id="KW-0547">Nucleotide-binding</keyword>
<dbReference type="eggNOG" id="arCOG00922">
    <property type="taxonomic scope" value="Archaea"/>
</dbReference>
<gene>
    <name evidence="5" type="ordered locus">DKAM_0495</name>
</gene>
<dbReference type="PANTHER" id="PTHR24220:SF86">
    <property type="entry name" value="ABC TRANSPORTER ABCH.1"/>
    <property type="match status" value="1"/>
</dbReference>
<dbReference type="AlphaFoldDB" id="B8D3Z0"/>
<proteinExistence type="predicted"/>
<evidence type="ECO:0000313" key="6">
    <source>
        <dbReference type="Proteomes" id="UP000006903"/>
    </source>
</evidence>
<dbReference type="GeneID" id="7171558"/>
<sequence>MSEVMRLENIWKIYRVGDVETRALKGVSFSVCKGDLTAIMGPSGSGKSTLLNMLGLLDKPTSGRIIIEGRDVTGLSSNEIADIRNRKIGFVFQQFNLINRLTVLENIELPLIPRGIPRNIRVRRVIEALKMAGGDESWLPKKPNQLSGGQQQRVAIARAIVGEPEVILADEPTGNLDRSSARLVMDTFLRLNDAGLTIIIVTHDPEIANCTKKIVVLRDGVVKSVEEPRSEKCILRTT</sequence>
<accession>B8D3Z0</accession>
<feature type="domain" description="ABC transporter" evidence="4">
    <location>
        <begin position="5"/>
        <end position="237"/>
    </location>
</feature>
<protein>
    <submittedName>
        <fullName evidence="5">ABC transporter, ATP binding subunit</fullName>
    </submittedName>
</protein>
<evidence type="ECO:0000313" key="5">
    <source>
        <dbReference type="EMBL" id="ACL10821.1"/>
    </source>
</evidence>
<keyword evidence="1" id="KW-0813">Transport</keyword>
<dbReference type="InterPro" id="IPR017911">
    <property type="entry name" value="MacB-like_ATP-bd"/>
</dbReference>
<dbReference type="Proteomes" id="UP000006903">
    <property type="component" value="Chromosome"/>
</dbReference>
<dbReference type="InterPro" id="IPR003593">
    <property type="entry name" value="AAA+_ATPase"/>
</dbReference>
<dbReference type="GO" id="GO:0005524">
    <property type="term" value="F:ATP binding"/>
    <property type="evidence" value="ECO:0007669"/>
    <property type="project" value="UniProtKB-KW"/>
</dbReference>
<dbReference type="GO" id="GO:0098796">
    <property type="term" value="C:membrane protein complex"/>
    <property type="evidence" value="ECO:0007669"/>
    <property type="project" value="UniProtKB-ARBA"/>
</dbReference>
<reference evidence="5 6" key="1">
    <citation type="journal article" date="2009" name="J. Bacteriol.">
        <title>Complete genome sequence of the anaerobic, protein-degrading hyperthermophilic crenarchaeon Desulfurococcus kamchatkensis.</title>
        <authorList>
            <person name="Ravin N.V."/>
            <person name="Mardanov A.V."/>
            <person name="Beletsky A.V."/>
            <person name="Kublanov I.V."/>
            <person name="Kolganova T.V."/>
            <person name="Lebedinsky A.V."/>
            <person name="Chernyh N.A."/>
            <person name="Bonch-Osmolovskaya E.A."/>
            <person name="Skryabin K.G."/>
        </authorList>
    </citation>
    <scope>NUCLEOTIDE SEQUENCE [LARGE SCALE GENOMIC DNA]</scope>
    <source>
        <strain evidence="6">DSM 18924 / JCM 16383 / VKM B-2413 / 1221n</strain>
    </source>
</reference>
<dbReference type="RefSeq" id="WP_012608163.1">
    <property type="nucleotide sequence ID" value="NC_011766.1"/>
</dbReference>
<dbReference type="HOGENOM" id="CLU_000604_1_22_2"/>
<dbReference type="PANTHER" id="PTHR24220">
    <property type="entry name" value="IMPORT ATP-BINDING PROTEIN"/>
    <property type="match status" value="1"/>
</dbReference>
<organism evidence="5 6">
    <name type="scientific">Desulfurococcus amylolyticus (strain DSM 18924 / JCM 16383 / VKM B-2413 / 1221n)</name>
    <name type="common">Desulfurococcus kamchatkensis</name>
    <dbReference type="NCBI Taxonomy" id="490899"/>
    <lineage>
        <taxon>Archaea</taxon>
        <taxon>Thermoproteota</taxon>
        <taxon>Thermoprotei</taxon>
        <taxon>Desulfurococcales</taxon>
        <taxon>Desulfurococcaceae</taxon>
        <taxon>Desulfurococcus</taxon>
    </lineage>
</organism>
<dbReference type="PROSITE" id="PS50893">
    <property type="entry name" value="ABC_TRANSPORTER_2"/>
    <property type="match status" value="1"/>
</dbReference>
<dbReference type="SUPFAM" id="SSF52540">
    <property type="entry name" value="P-loop containing nucleoside triphosphate hydrolases"/>
    <property type="match status" value="1"/>
</dbReference>
<dbReference type="Pfam" id="PF00005">
    <property type="entry name" value="ABC_tran"/>
    <property type="match status" value="1"/>
</dbReference>
<dbReference type="EMBL" id="CP001140">
    <property type="protein sequence ID" value="ACL10821.1"/>
    <property type="molecule type" value="Genomic_DNA"/>
</dbReference>
<dbReference type="GO" id="GO:0022857">
    <property type="term" value="F:transmembrane transporter activity"/>
    <property type="evidence" value="ECO:0007669"/>
    <property type="project" value="TreeGrafter"/>
</dbReference>
<evidence type="ECO:0000259" key="4">
    <source>
        <dbReference type="PROSITE" id="PS50893"/>
    </source>
</evidence>
<dbReference type="CDD" id="cd03255">
    <property type="entry name" value="ABC_MJ0796_LolCDE_FtsE"/>
    <property type="match status" value="1"/>
</dbReference>
<evidence type="ECO:0000256" key="2">
    <source>
        <dbReference type="ARBA" id="ARBA00022741"/>
    </source>
</evidence>
<dbReference type="KEGG" id="dka:DKAM_0495"/>
<dbReference type="Gene3D" id="3.40.50.300">
    <property type="entry name" value="P-loop containing nucleotide triphosphate hydrolases"/>
    <property type="match status" value="1"/>
</dbReference>
<dbReference type="GO" id="GO:0016887">
    <property type="term" value="F:ATP hydrolysis activity"/>
    <property type="evidence" value="ECO:0007669"/>
    <property type="project" value="InterPro"/>
</dbReference>
<dbReference type="InterPro" id="IPR027417">
    <property type="entry name" value="P-loop_NTPase"/>
</dbReference>
<dbReference type="InterPro" id="IPR017871">
    <property type="entry name" value="ABC_transporter-like_CS"/>
</dbReference>
<dbReference type="GO" id="GO:0005886">
    <property type="term" value="C:plasma membrane"/>
    <property type="evidence" value="ECO:0007669"/>
    <property type="project" value="TreeGrafter"/>
</dbReference>
<dbReference type="InterPro" id="IPR003439">
    <property type="entry name" value="ABC_transporter-like_ATP-bd"/>
</dbReference>